<sequence>MSNSPVDQATCVRRRSGYTSVPNAVMSDTRLSIEARGLLALLMTFREGWVFRPNHLMEQCRVGRDKYYRMVGELKDLGYVSVVQTKTEKGEFLGTYWEINDNPCPENPYTGEPDTGEPDSGKTAHIRETNLLRETKDKTPIPPEGDLFSAESKDRRPEPDLIGDGFKEFWETIWPSHQRKTGRRDCEKVYRQACEGKHPKAEKVSPADLNAATRRYVSSVQDRQYLKGPLPWLRQPGWEPFLSADEPDRPKSYARRVLEAQKSGRLV</sequence>
<name>A0A917EE28_9RHOB</name>
<feature type="region of interest" description="Disordered" evidence="1">
    <location>
        <begin position="103"/>
        <end position="158"/>
    </location>
</feature>
<keyword evidence="3" id="KW-1185">Reference proteome</keyword>
<dbReference type="Proteomes" id="UP000612855">
    <property type="component" value="Unassembled WGS sequence"/>
</dbReference>
<feature type="compositionally biased region" description="Basic and acidic residues" evidence="1">
    <location>
        <begin position="119"/>
        <end position="139"/>
    </location>
</feature>
<accession>A0A917EE28</accession>
<evidence type="ECO:0000256" key="1">
    <source>
        <dbReference type="SAM" id="MobiDB-lite"/>
    </source>
</evidence>
<organism evidence="2 3">
    <name type="scientific">Primorskyibacter flagellatus</name>
    <dbReference type="NCBI Taxonomy" id="1387277"/>
    <lineage>
        <taxon>Bacteria</taxon>
        <taxon>Pseudomonadati</taxon>
        <taxon>Pseudomonadota</taxon>
        <taxon>Alphaproteobacteria</taxon>
        <taxon>Rhodobacterales</taxon>
        <taxon>Roseobacteraceae</taxon>
        <taxon>Primorskyibacter</taxon>
    </lineage>
</organism>
<dbReference type="AlphaFoldDB" id="A0A917EE28"/>
<dbReference type="RefSeq" id="WP_188477290.1">
    <property type="nucleotide sequence ID" value="NZ_BMFJ01000001.1"/>
</dbReference>
<protein>
    <recommendedName>
        <fullName evidence="4">Helix-turn-helix domain-containing protein</fullName>
    </recommendedName>
</protein>
<evidence type="ECO:0008006" key="4">
    <source>
        <dbReference type="Google" id="ProtNLM"/>
    </source>
</evidence>
<evidence type="ECO:0000313" key="3">
    <source>
        <dbReference type="Proteomes" id="UP000612855"/>
    </source>
</evidence>
<proteinExistence type="predicted"/>
<gene>
    <name evidence="2" type="ORF">GCM10011360_17740</name>
</gene>
<reference evidence="3" key="1">
    <citation type="journal article" date="2019" name="Int. J. Syst. Evol. Microbiol.">
        <title>The Global Catalogue of Microorganisms (GCM) 10K type strain sequencing project: providing services to taxonomists for standard genome sequencing and annotation.</title>
        <authorList>
            <consortium name="The Broad Institute Genomics Platform"/>
            <consortium name="The Broad Institute Genome Sequencing Center for Infectious Disease"/>
            <person name="Wu L."/>
            <person name="Ma J."/>
        </authorList>
    </citation>
    <scope>NUCLEOTIDE SEQUENCE [LARGE SCALE GENOMIC DNA]</scope>
    <source>
        <strain evidence="3">CGMCC 1.12664</strain>
    </source>
</reference>
<comment type="caution">
    <text evidence="2">The sequence shown here is derived from an EMBL/GenBank/DDBJ whole genome shotgun (WGS) entry which is preliminary data.</text>
</comment>
<evidence type="ECO:0000313" key="2">
    <source>
        <dbReference type="EMBL" id="GGE30129.1"/>
    </source>
</evidence>
<dbReference type="EMBL" id="BMFJ01000001">
    <property type="protein sequence ID" value="GGE30129.1"/>
    <property type="molecule type" value="Genomic_DNA"/>
</dbReference>